<proteinExistence type="predicted"/>
<accession>A0A0M8MVL7</accession>
<dbReference type="PANTHER" id="PTHR34724:SF2">
    <property type="entry name" value="OS12G0596101 PROTEIN"/>
    <property type="match status" value="1"/>
</dbReference>
<keyword evidence="3" id="KW-1185">Reference proteome</keyword>
<evidence type="ECO:0000313" key="3">
    <source>
        <dbReference type="Proteomes" id="UP000053831"/>
    </source>
</evidence>
<feature type="region of interest" description="Disordered" evidence="1">
    <location>
        <begin position="44"/>
        <end position="65"/>
    </location>
</feature>
<sequence length="65" mass="7224">MCKKDTCNNCQKSTWFGCGAHVEYVMDNIPEVERCICEPKIWRAGRSYPPKAGSASASSEPPKET</sequence>
<dbReference type="EMBL" id="LGSR01000020">
    <property type="protein sequence ID" value="KOS19488.1"/>
    <property type="molecule type" value="Genomic_DNA"/>
</dbReference>
<dbReference type="OrthoDB" id="88410at2759"/>
<gene>
    <name evidence="2" type="ORF">ESCO_000839</name>
</gene>
<dbReference type="PANTHER" id="PTHR34724">
    <property type="entry name" value="OS12G0596101 PROTEIN"/>
    <property type="match status" value="1"/>
</dbReference>
<organism evidence="2 3">
    <name type="scientific">Escovopsis weberi</name>
    <dbReference type="NCBI Taxonomy" id="150374"/>
    <lineage>
        <taxon>Eukaryota</taxon>
        <taxon>Fungi</taxon>
        <taxon>Dikarya</taxon>
        <taxon>Ascomycota</taxon>
        <taxon>Pezizomycotina</taxon>
        <taxon>Sordariomycetes</taxon>
        <taxon>Hypocreomycetidae</taxon>
        <taxon>Hypocreales</taxon>
        <taxon>Hypocreaceae</taxon>
        <taxon>Escovopsis</taxon>
    </lineage>
</organism>
<protein>
    <submittedName>
        <fullName evidence="2">Uncharacterized protein</fullName>
    </submittedName>
</protein>
<evidence type="ECO:0000313" key="2">
    <source>
        <dbReference type="EMBL" id="KOS19488.1"/>
    </source>
</evidence>
<evidence type="ECO:0000256" key="1">
    <source>
        <dbReference type="SAM" id="MobiDB-lite"/>
    </source>
</evidence>
<reference evidence="2 3" key="1">
    <citation type="submission" date="2015-07" db="EMBL/GenBank/DDBJ databases">
        <title>The genome of the fungus Escovopsis weberi, a specialized disease agent of ant agriculture.</title>
        <authorList>
            <person name="de Man T.J."/>
            <person name="Stajich J.E."/>
            <person name="Kubicek C.P."/>
            <person name="Chenthamara K."/>
            <person name="Atanasova L."/>
            <person name="Druzhinina I.S."/>
            <person name="Birnbaum S."/>
            <person name="Barribeau S.M."/>
            <person name="Teiling C."/>
            <person name="Suen G."/>
            <person name="Currie C."/>
            <person name="Gerardo N.M."/>
        </authorList>
    </citation>
    <scope>NUCLEOTIDE SEQUENCE [LARGE SCALE GENOMIC DNA]</scope>
</reference>
<dbReference type="Proteomes" id="UP000053831">
    <property type="component" value="Unassembled WGS sequence"/>
</dbReference>
<name>A0A0M8MVL7_ESCWE</name>
<comment type="caution">
    <text evidence="2">The sequence shown here is derived from an EMBL/GenBank/DDBJ whole genome shotgun (WGS) entry which is preliminary data.</text>
</comment>
<dbReference type="AlphaFoldDB" id="A0A0M8MVL7"/>